<protein>
    <submittedName>
        <fullName evidence="1">Uncharacterized protein</fullName>
    </submittedName>
</protein>
<organism evidence="1 2">
    <name type="scientific">Kibdelosporangium phytohabitans</name>
    <dbReference type="NCBI Taxonomy" id="860235"/>
    <lineage>
        <taxon>Bacteria</taxon>
        <taxon>Bacillati</taxon>
        <taxon>Actinomycetota</taxon>
        <taxon>Actinomycetes</taxon>
        <taxon>Pseudonocardiales</taxon>
        <taxon>Pseudonocardiaceae</taxon>
        <taxon>Kibdelosporangium</taxon>
    </lineage>
</organism>
<dbReference type="STRING" id="860235.AOZ06_24550"/>
<gene>
    <name evidence="1" type="ORF">AOZ06_24550</name>
</gene>
<sequence length="110" mass="12064">MRQPTSMAISATLAEGKLPAFQHFVRSRIIGHERALAALDAAEGKSADSPEVRVLAAELERIHDVPFQTELRARWDSIQHATRSGTVNEISGTVYGKVVQARDIHGDLSF</sequence>
<reference evidence="1 2" key="1">
    <citation type="submission" date="2015-07" db="EMBL/GenBank/DDBJ databases">
        <title>Genome sequencing of Kibdelosporangium phytohabitans.</title>
        <authorList>
            <person name="Qin S."/>
            <person name="Xing K."/>
        </authorList>
    </citation>
    <scope>NUCLEOTIDE SEQUENCE [LARGE SCALE GENOMIC DNA]</scope>
    <source>
        <strain evidence="1 2">KLBMP1111</strain>
    </source>
</reference>
<dbReference type="Proteomes" id="UP000063699">
    <property type="component" value="Chromosome"/>
</dbReference>
<dbReference type="AlphaFoldDB" id="A0A0N9HR36"/>
<evidence type="ECO:0000313" key="1">
    <source>
        <dbReference type="EMBL" id="ALG09651.1"/>
    </source>
</evidence>
<evidence type="ECO:0000313" key="2">
    <source>
        <dbReference type="Proteomes" id="UP000063699"/>
    </source>
</evidence>
<dbReference type="OrthoDB" id="4555377at2"/>
<accession>A0A0N9HR36</accession>
<keyword evidence="2" id="KW-1185">Reference proteome</keyword>
<name>A0A0N9HR36_9PSEU</name>
<dbReference type="RefSeq" id="WP_054291555.1">
    <property type="nucleotide sequence ID" value="NZ_CP012752.1"/>
</dbReference>
<dbReference type="EMBL" id="CP012752">
    <property type="protein sequence ID" value="ALG09651.1"/>
    <property type="molecule type" value="Genomic_DNA"/>
</dbReference>
<dbReference type="KEGG" id="kphy:AOZ06_24550"/>
<proteinExistence type="predicted"/>